<feature type="compositionally biased region" description="Low complexity" evidence="1">
    <location>
        <begin position="332"/>
        <end position="345"/>
    </location>
</feature>
<protein>
    <submittedName>
        <fullName evidence="2">Uncharacterized protein</fullName>
    </submittedName>
</protein>
<feature type="compositionally biased region" description="Low complexity" evidence="1">
    <location>
        <begin position="727"/>
        <end position="763"/>
    </location>
</feature>
<reference evidence="2" key="1">
    <citation type="submission" date="2021-01" db="EMBL/GenBank/DDBJ databases">
        <authorList>
            <person name="Corre E."/>
            <person name="Pelletier E."/>
            <person name="Niang G."/>
            <person name="Scheremetjew M."/>
            <person name="Finn R."/>
            <person name="Kale V."/>
            <person name="Holt S."/>
            <person name="Cochrane G."/>
            <person name="Meng A."/>
            <person name="Brown T."/>
            <person name="Cohen L."/>
        </authorList>
    </citation>
    <scope>NUCLEOTIDE SEQUENCE</scope>
    <source>
        <strain evidence="2">E4-10</strain>
    </source>
</reference>
<feature type="compositionally biased region" description="Basic residues" evidence="1">
    <location>
        <begin position="153"/>
        <end position="166"/>
    </location>
</feature>
<feature type="compositionally biased region" description="Basic residues" evidence="1">
    <location>
        <begin position="440"/>
        <end position="450"/>
    </location>
</feature>
<feature type="compositionally biased region" description="Pro residues" evidence="1">
    <location>
        <begin position="537"/>
        <end position="546"/>
    </location>
</feature>
<sequence length="871" mass="89119">MASAPAQAGARSPEEESTAGAARAVRLSGATRDGNPLRTELSQGRGEEASRVSEPIALVDFGCLSLGDLFVQNRAWGERVRDAWREAKATKVVGSQAWEAASLQLWSFHTKVADALRQKTGVLSAGECEAIAALHSLDGSAFPPGSVEYGHAHPTRRVRSTTRRARSSSGPAAHAWCSDVSDDDSTSLEPVRAAGGTRRRRSQPGASASRGRKTASIAMGTAAVGPGGAPASWAGTSSLAAAERPSARRGQPPTLAGATGAESAGCRRNAGTEARGRADDLRVGFEQVHRDARGDDDRDPEHDNDHDYDHDTDPEHDDDHDDDYEADDGDAVDMVSDTSDSGSDVGRPRRRTVVPGFGGKVQNAVAAASAAGAGASPLRRLAPSGQPSRHARSGETHATPIPLGSASTGSQPVESPPRRVSPAGALDARTVPSSAASAAKRPRKRGRGRQRMASEAPDAGAEASAAPLRKRGRSDRLSLGGSVPTLCGGGVEGDVAGRSDSDPQSPQSSQPWARCAEAARRGMTRRAAAQRATPQAPSLPPGPPGGPGDTATLGREPATGARGRRGSISRVALHPGAFEAALLRSAGVGSPPGHRLRMDEARASASAAAAMAEAGTSSVGGEAPRPPRPSLSSDTSLPFSADAEPAGHCGPALHGPPPAGAAAPVDPVNARPGVGLAGDNAPAGVTGQPARSLDGDRSQLRCGRLDQASGTAGPSARGGRSPANRWGPGRASEASGSAAPSASAEGHGGSFARRGSWSAAASGDDPRSHAGQRALPRASDSCPHQERLAGSANVPLELVEEDLGVDADLAVSRAQLRLATRAHHQLRLLLFPPEDAPDVDLAQLLRAALALQDEASRLTGCIGEVLARRFM</sequence>
<evidence type="ECO:0000256" key="1">
    <source>
        <dbReference type="SAM" id="MobiDB-lite"/>
    </source>
</evidence>
<feature type="region of interest" description="Disordered" evidence="1">
    <location>
        <begin position="601"/>
        <end position="786"/>
    </location>
</feature>
<dbReference type="AlphaFoldDB" id="A0A7S0K6V2"/>
<feature type="compositionally biased region" description="Low complexity" evidence="1">
    <location>
        <begin position="364"/>
        <end position="376"/>
    </location>
</feature>
<dbReference type="EMBL" id="HBET01022339">
    <property type="protein sequence ID" value="CAD8570918.1"/>
    <property type="molecule type" value="Transcribed_RNA"/>
</dbReference>
<feature type="compositionally biased region" description="Low complexity" evidence="1">
    <location>
        <begin position="603"/>
        <end position="614"/>
    </location>
</feature>
<accession>A0A7S0K6V2</accession>
<organism evidence="2">
    <name type="scientific">Cafeteria roenbergensis</name>
    <name type="common">Marine flagellate</name>
    <dbReference type="NCBI Taxonomy" id="33653"/>
    <lineage>
        <taxon>Eukaryota</taxon>
        <taxon>Sar</taxon>
        <taxon>Stramenopiles</taxon>
        <taxon>Bigyra</taxon>
        <taxon>Opalozoa</taxon>
        <taxon>Bicosoecida</taxon>
        <taxon>Cafeteriaceae</taxon>
        <taxon>Cafeteria</taxon>
    </lineage>
</organism>
<feature type="region of interest" description="Disordered" evidence="1">
    <location>
        <begin position="1"/>
        <end position="51"/>
    </location>
</feature>
<evidence type="ECO:0000313" key="2">
    <source>
        <dbReference type="EMBL" id="CAD8570918.1"/>
    </source>
</evidence>
<feature type="compositionally biased region" description="Low complexity" evidence="1">
    <location>
        <begin position="220"/>
        <end position="238"/>
    </location>
</feature>
<feature type="region of interest" description="Disordered" evidence="1">
    <location>
        <begin position="143"/>
        <end position="570"/>
    </location>
</feature>
<gene>
    <name evidence="2" type="ORF">CROE0942_LOCUS15298</name>
</gene>
<feature type="compositionally biased region" description="Low complexity" evidence="1">
    <location>
        <begin position="451"/>
        <end position="467"/>
    </location>
</feature>
<name>A0A7S0K6V2_CAFRO</name>
<feature type="compositionally biased region" description="Basic and acidic residues" evidence="1">
    <location>
        <begin position="274"/>
        <end position="313"/>
    </location>
</feature>
<feature type="compositionally biased region" description="Low complexity" evidence="1">
    <location>
        <begin position="502"/>
        <end position="511"/>
    </location>
</feature>
<feature type="compositionally biased region" description="Acidic residues" evidence="1">
    <location>
        <begin position="314"/>
        <end position="331"/>
    </location>
</feature>
<feature type="compositionally biased region" description="Low complexity" evidence="1">
    <location>
        <begin position="525"/>
        <end position="536"/>
    </location>
</feature>
<proteinExistence type="predicted"/>